<accession>A0A941IGR5</accession>
<dbReference type="AlphaFoldDB" id="A0A941IGR5"/>
<dbReference type="Proteomes" id="UP000676325">
    <property type="component" value="Unassembled WGS sequence"/>
</dbReference>
<sequence length="254" mass="26961">MTSGQSTDMTAAELLAAADEALIEAGFRTGDLDGAELLARAAAERAARDGDAAASAAAANQLGYVQHFRNIFVLADGGTPAPADVAAERELFAEALAGFQEAGDEPGSARASFGLGLVEQVLNKDWDAAMTHYRRSESLIPALEAAGDLYTRSEIHRHLGFYHLVADRQTAVAVQHLQISLDLREEQGERRLVPSGLVALGRAERENGNPRRAVLLLRRAVELSRAQGLLPAWTADAQRELDAAEQALGDGSPG</sequence>
<comment type="caution">
    <text evidence="1">The sequence shown here is derived from an EMBL/GenBank/DDBJ whole genome shotgun (WGS) entry which is preliminary data.</text>
</comment>
<keyword evidence="2" id="KW-1185">Reference proteome</keyword>
<protein>
    <recommendedName>
        <fullName evidence="3">Tetratricopeptide repeat protein</fullName>
    </recommendedName>
</protein>
<dbReference type="RefSeq" id="WP_212517574.1">
    <property type="nucleotide sequence ID" value="NZ_JAGSOH010000017.1"/>
</dbReference>
<gene>
    <name evidence="1" type="ORF">KDK95_08935</name>
</gene>
<dbReference type="SUPFAM" id="SSF48452">
    <property type="entry name" value="TPR-like"/>
    <property type="match status" value="1"/>
</dbReference>
<proteinExistence type="predicted"/>
<reference evidence="1" key="1">
    <citation type="submission" date="2021-04" db="EMBL/GenBank/DDBJ databases">
        <title>Genome based classification of Actinospica acidithermotolerans sp. nov., an actinobacterium isolated from an Indonesian hot spring.</title>
        <authorList>
            <person name="Kusuma A.B."/>
            <person name="Putra K.E."/>
            <person name="Nafisah S."/>
            <person name="Loh J."/>
            <person name="Nouioui I."/>
            <person name="Goodfellow M."/>
        </authorList>
    </citation>
    <scope>NUCLEOTIDE SEQUENCE</scope>
    <source>
        <strain evidence="1">MGRD01-02</strain>
    </source>
</reference>
<organism evidence="1 2">
    <name type="scientific">Actinospica acidithermotolerans</name>
    <dbReference type="NCBI Taxonomy" id="2828514"/>
    <lineage>
        <taxon>Bacteria</taxon>
        <taxon>Bacillati</taxon>
        <taxon>Actinomycetota</taxon>
        <taxon>Actinomycetes</taxon>
        <taxon>Catenulisporales</taxon>
        <taxon>Actinospicaceae</taxon>
        <taxon>Actinospica</taxon>
    </lineage>
</organism>
<name>A0A941IGR5_9ACTN</name>
<evidence type="ECO:0008006" key="3">
    <source>
        <dbReference type="Google" id="ProtNLM"/>
    </source>
</evidence>
<evidence type="ECO:0000313" key="1">
    <source>
        <dbReference type="EMBL" id="MBR7826424.1"/>
    </source>
</evidence>
<dbReference type="InterPro" id="IPR011990">
    <property type="entry name" value="TPR-like_helical_dom_sf"/>
</dbReference>
<dbReference type="Gene3D" id="1.25.40.10">
    <property type="entry name" value="Tetratricopeptide repeat domain"/>
    <property type="match status" value="1"/>
</dbReference>
<evidence type="ECO:0000313" key="2">
    <source>
        <dbReference type="Proteomes" id="UP000676325"/>
    </source>
</evidence>
<dbReference type="EMBL" id="JAGSOH010000017">
    <property type="protein sequence ID" value="MBR7826424.1"/>
    <property type="molecule type" value="Genomic_DNA"/>
</dbReference>